<comment type="caution">
    <text evidence="2">The sequence shown here is derived from an EMBL/GenBank/DDBJ whole genome shotgun (WGS) entry which is preliminary data.</text>
</comment>
<dbReference type="AlphaFoldDB" id="A0A448X977"/>
<keyword evidence="3" id="KW-1185">Reference proteome</keyword>
<sequence length="182" mass="19611">MHQLHGLFSHSPLTATDCSELIQVDKNRGTVGSIERTAAQATTAHASWQEMNESTASGASDASGLRPCVELPCFPVGSTFPPISTGLEPAIPIGQYKRKLDSEVPGASLYPTDSSEAGEEPSSGAFITPGGNGATTWPRRTNEPQDKLNAVSFRSNICFLSYSPFLYLFIKNLIYFRSPKVL</sequence>
<evidence type="ECO:0000256" key="1">
    <source>
        <dbReference type="SAM" id="MobiDB-lite"/>
    </source>
</evidence>
<feature type="region of interest" description="Disordered" evidence="1">
    <location>
        <begin position="104"/>
        <end position="142"/>
    </location>
</feature>
<gene>
    <name evidence="2" type="ORF">PXEA_LOCUS24595</name>
</gene>
<dbReference type="Proteomes" id="UP000784294">
    <property type="component" value="Unassembled WGS sequence"/>
</dbReference>
<organism evidence="2 3">
    <name type="scientific">Protopolystoma xenopodis</name>
    <dbReference type="NCBI Taxonomy" id="117903"/>
    <lineage>
        <taxon>Eukaryota</taxon>
        <taxon>Metazoa</taxon>
        <taxon>Spiralia</taxon>
        <taxon>Lophotrochozoa</taxon>
        <taxon>Platyhelminthes</taxon>
        <taxon>Monogenea</taxon>
        <taxon>Polyopisthocotylea</taxon>
        <taxon>Polystomatidea</taxon>
        <taxon>Polystomatidae</taxon>
        <taxon>Protopolystoma</taxon>
    </lineage>
</organism>
<protein>
    <submittedName>
        <fullName evidence="2">Uncharacterized protein</fullName>
    </submittedName>
</protein>
<feature type="compositionally biased region" description="Polar residues" evidence="1">
    <location>
        <begin position="42"/>
        <end position="60"/>
    </location>
</feature>
<evidence type="ECO:0000313" key="2">
    <source>
        <dbReference type="EMBL" id="VEL31155.1"/>
    </source>
</evidence>
<feature type="region of interest" description="Disordered" evidence="1">
    <location>
        <begin position="42"/>
        <end position="62"/>
    </location>
</feature>
<accession>A0A448X977</accession>
<reference evidence="2" key="1">
    <citation type="submission" date="2018-11" db="EMBL/GenBank/DDBJ databases">
        <authorList>
            <consortium name="Pathogen Informatics"/>
        </authorList>
    </citation>
    <scope>NUCLEOTIDE SEQUENCE</scope>
</reference>
<dbReference type="EMBL" id="CAAALY010119241">
    <property type="protein sequence ID" value="VEL31155.1"/>
    <property type="molecule type" value="Genomic_DNA"/>
</dbReference>
<name>A0A448X977_9PLAT</name>
<proteinExistence type="predicted"/>
<evidence type="ECO:0000313" key="3">
    <source>
        <dbReference type="Proteomes" id="UP000784294"/>
    </source>
</evidence>